<evidence type="ECO:0000259" key="7">
    <source>
        <dbReference type="PROSITE" id="PS50943"/>
    </source>
</evidence>
<name>A0ABV5PFX6_STRCM</name>
<dbReference type="Proteomes" id="UP001589718">
    <property type="component" value="Unassembled WGS sequence"/>
</dbReference>
<evidence type="ECO:0000256" key="3">
    <source>
        <dbReference type="ARBA" id="ARBA00023082"/>
    </source>
</evidence>
<dbReference type="PROSITE" id="PS50943">
    <property type="entry name" value="HTH_CROC1"/>
    <property type="match status" value="1"/>
</dbReference>
<dbReference type="Pfam" id="PF01381">
    <property type="entry name" value="HTH_3"/>
    <property type="match status" value="1"/>
</dbReference>
<dbReference type="Pfam" id="PF08281">
    <property type="entry name" value="Sigma70_r4_2"/>
    <property type="match status" value="1"/>
</dbReference>
<dbReference type="SUPFAM" id="SSF47413">
    <property type="entry name" value="lambda repressor-like DNA-binding domains"/>
    <property type="match status" value="1"/>
</dbReference>
<keyword evidence="5" id="KW-0804">Transcription</keyword>
<dbReference type="InterPro" id="IPR001387">
    <property type="entry name" value="Cro/C1-type_HTH"/>
</dbReference>
<dbReference type="SUPFAM" id="SSF88946">
    <property type="entry name" value="Sigma2 domain of RNA polymerase sigma factors"/>
    <property type="match status" value="1"/>
</dbReference>
<dbReference type="InterPro" id="IPR036388">
    <property type="entry name" value="WH-like_DNA-bd_sf"/>
</dbReference>
<dbReference type="SUPFAM" id="SSF88659">
    <property type="entry name" value="Sigma3 and sigma4 domains of RNA polymerase sigma factors"/>
    <property type="match status" value="1"/>
</dbReference>
<dbReference type="RefSeq" id="WP_380837273.1">
    <property type="nucleotide sequence ID" value="NZ_JBHMCR010000009.1"/>
</dbReference>
<dbReference type="InterPro" id="IPR010982">
    <property type="entry name" value="Lambda_DNA-bd_dom_sf"/>
</dbReference>
<feature type="compositionally biased region" description="Low complexity" evidence="6">
    <location>
        <begin position="1"/>
        <end position="13"/>
    </location>
</feature>
<keyword evidence="2" id="KW-0805">Transcription regulation</keyword>
<dbReference type="SMART" id="SM00530">
    <property type="entry name" value="HTH_XRE"/>
    <property type="match status" value="1"/>
</dbReference>
<dbReference type="EMBL" id="JBHMCR010000009">
    <property type="protein sequence ID" value="MFB9522115.1"/>
    <property type="molecule type" value="Genomic_DNA"/>
</dbReference>
<dbReference type="Gene3D" id="1.10.1740.10">
    <property type="match status" value="1"/>
</dbReference>
<evidence type="ECO:0000256" key="6">
    <source>
        <dbReference type="SAM" id="MobiDB-lite"/>
    </source>
</evidence>
<comment type="similarity">
    <text evidence="1">Belongs to the sigma-70 factor family. ECF subfamily.</text>
</comment>
<dbReference type="PANTHER" id="PTHR43133:SF8">
    <property type="entry name" value="RNA POLYMERASE SIGMA FACTOR HI_1459-RELATED"/>
    <property type="match status" value="1"/>
</dbReference>
<proteinExistence type="inferred from homology"/>
<reference evidence="8 9" key="1">
    <citation type="submission" date="2024-09" db="EMBL/GenBank/DDBJ databases">
        <authorList>
            <person name="Sun Q."/>
            <person name="Mori K."/>
        </authorList>
    </citation>
    <scope>NUCLEOTIDE SEQUENCE [LARGE SCALE GENOMIC DNA]</scope>
    <source>
        <strain evidence="8 9">JCM 4362</strain>
    </source>
</reference>
<dbReference type="CDD" id="cd00093">
    <property type="entry name" value="HTH_XRE"/>
    <property type="match status" value="1"/>
</dbReference>
<dbReference type="InterPro" id="IPR013324">
    <property type="entry name" value="RNA_pol_sigma_r3/r4-like"/>
</dbReference>
<feature type="domain" description="HTH cro/C1-type" evidence="7">
    <location>
        <begin position="24"/>
        <end position="76"/>
    </location>
</feature>
<dbReference type="PANTHER" id="PTHR43133">
    <property type="entry name" value="RNA POLYMERASE ECF-TYPE SIGMA FACTO"/>
    <property type="match status" value="1"/>
</dbReference>
<evidence type="ECO:0000313" key="8">
    <source>
        <dbReference type="EMBL" id="MFB9522115.1"/>
    </source>
</evidence>
<keyword evidence="9" id="KW-1185">Reference proteome</keyword>
<keyword evidence="4" id="KW-0238">DNA-binding</keyword>
<sequence>MTRTTGTAPAAPAVDLPSPKERLRLREAKALSQAQVAEIVGVTRETVRSWELGRTSPRGRKRDLYARLLTTEPALHGRAAPLGAPGPDRRARPDSAGPLGRRDRRPKGAGKGAAPGGAEPSAQAKPGTAPVPAPALPALAAPEPGPSRKRLRPRTTRERPSRSEAVAVVEPSRRTPCEAFDHLYSRTAPSLLRQAYLLTGRHRLSQETVERAFQLAWQRWPEVATDRDPAGWVRAAAYEYALSPWHRFRPSHLGVNPPPAPRTESADPAPHALLEALLELPPAYRRTLVLYDGLGLDLPETAAETEATTPAAAHRLEHARAVVARRVPELGGTRSPAEQSALLQERLSALAAAQPVDALPTGRTVRTRSERTTRFWTRAAIAFTTLIIGATSFTLTTAPTRYEAPVPPGARVGGVPVLGGPQHLDFQDEQLRAKLRADPDNGPQRLVPQGR</sequence>
<evidence type="ECO:0000313" key="9">
    <source>
        <dbReference type="Proteomes" id="UP001589718"/>
    </source>
</evidence>
<gene>
    <name evidence="8" type="ORF">ACFFTU_19400</name>
</gene>
<feature type="region of interest" description="Disordered" evidence="6">
    <location>
        <begin position="1"/>
        <end position="20"/>
    </location>
</feature>
<dbReference type="InterPro" id="IPR013325">
    <property type="entry name" value="RNA_pol_sigma_r2"/>
</dbReference>
<feature type="region of interest" description="Disordered" evidence="6">
    <location>
        <begin position="44"/>
        <end position="170"/>
    </location>
</feature>
<evidence type="ECO:0000256" key="5">
    <source>
        <dbReference type="ARBA" id="ARBA00023163"/>
    </source>
</evidence>
<evidence type="ECO:0000256" key="2">
    <source>
        <dbReference type="ARBA" id="ARBA00023015"/>
    </source>
</evidence>
<organism evidence="8 9">
    <name type="scientific">Streptomyces cremeus</name>
    <dbReference type="NCBI Taxonomy" id="66881"/>
    <lineage>
        <taxon>Bacteria</taxon>
        <taxon>Bacillati</taxon>
        <taxon>Actinomycetota</taxon>
        <taxon>Actinomycetes</taxon>
        <taxon>Kitasatosporales</taxon>
        <taxon>Streptomycetaceae</taxon>
        <taxon>Streptomyces</taxon>
    </lineage>
</organism>
<dbReference type="Gene3D" id="1.10.10.10">
    <property type="entry name" value="Winged helix-like DNA-binding domain superfamily/Winged helix DNA-binding domain"/>
    <property type="match status" value="1"/>
</dbReference>
<evidence type="ECO:0000256" key="1">
    <source>
        <dbReference type="ARBA" id="ARBA00010641"/>
    </source>
</evidence>
<evidence type="ECO:0000256" key="4">
    <source>
        <dbReference type="ARBA" id="ARBA00023125"/>
    </source>
</evidence>
<keyword evidence="3" id="KW-0731">Sigma factor</keyword>
<accession>A0ABV5PFX6</accession>
<dbReference type="Gene3D" id="1.10.260.40">
    <property type="entry name" value="lambda repressor-like DNA-binding domains"/>
    <property type="match status" value="1"/>
</dbReference>
<dbReference type="InterPro" id="IPR013249">
    <property type="entry name" value="RNA_pol_sigma70_r4_t2"/>
</dbReference>
<comment type="caution">
    <text evidence="8">The sequence shown here is derived from an EMBL/GenBank/DDBJ whole genome shotgun (WGS) entry which is preliminary data.</text>
</comment>
<protein>
    <submittedName>
        <fullName evidence="8">Sigma factor-like helix-turn-helix DNA-binding protein</fullName>
    </submittedName>
</protein>
<dbReference type="InterPro" id="IPR039425">
    <property type="entry name" value="RNA_pol_sigma-70-like"/>
</dbReference>